<protein>
    <submittedName>
        <fullName evidence="1">Immunity protein YezG family protein</fullName>
    </submittedName>
</protein>
<dbReference type="InterPro" id="IPR006728">
    <property type="entry name" value="YezG-like"/>
</dbReference>
<reference evidence="2" key="1">
    <citation type="journal article" date="2019" name="Int. J. Syst. Evol. Microbiol.">
        <title>The Global Catalogue of Microorganisms (GCM) 10K type strain sequencing project: providing services to taxonomists for standard genome sequencing and annotation.</title>
        <authorList>
            <consortium name="The Broad Institute Genomics Platform"/>
            <consortium name="The Broad Institute Genome Sequencing Center for Infectious Disease"/>
            <person name="Wu L."/>
            <person name="Ma J."/>
        </authorList>
    </citation>
    <scope>NUCLEOTIDE SEQUENCE [LARGE SCALE GENOMIC DNA]</scope>
    <source>
        <strain evidence="2">CCUG 15531</strain>
    </source>
</reference>
<evidence type="ECO:0000313" key="1">
    <source>
        <dbReference type="EMBL" id="MFD1781580.1"/>
    </source>
</evidence>
<keyword evidence="2" id="KW-1185">Reference proteome</keyword>
<dbReference type="RefSeq" id="WP_388041978.1">
    <property type="nucleotide sequence ID" value="NZ_JBHUEK010000034.1"/>
</dbReference>
<dbReference type="Pfam" id="PF04634">
    <property type="entry name" value="YezG-like"/>
    <property type="match status" value="1"/>
</dbReference>
<comment type="caution">
    <text evidence="1">The sequence shown here is derived from an EMBL/GenBank/DDBJ whole genome shotgun (WGS) entry which is preliminary data.</text>
</comment>
<dbReference type="EMBL" id="JBHUEK010000034">
    <property type="protein sequence ID" value="MFD1781580.1"/>
    <property type="molecule type" value="Genomic_DNA"/>
</dbReference>
<gene>
    <name evidence="1" type="ORF">ACFSFW_23305</name>
</gene>
<accession>A0ABW4MYS9</accession>
<dbReference type="Gene3D" id="3.30.500.20">
    <property type="entry name" value="BH3703-like domains"/>
    <property type="match status" value="1"/>
</dbReference>
<organism evidence="1 2">
    <name type="scientific">Fredinandcohnia salidurans</name>
    <dbReference type="NCBI Taxonomy" id="2595041"/>
    <lineage>
        <taxon>Bacteria</taxon>
        <taxon>Bacillati</taxon>
        <taxon>Bacillota</taxon>
        <taxon>Bacilli</taxon>
        <taxon>Bacillales</taxon>
        <taxon>Bacillaceae</taxon>
        <taxon>Fredinandcohnia</taxon>
    </lineage>
</organism>
<dbReference type="SUPFAM" id="SSF160424">
    <property type="entry name" value="BH3703-like"/>
    <property type="match status" value="1"/>
</dbReference>
<sequence length="65" mass="7804">METKKMEQLYQEIANILAKIVPQEWKKILLYAEYREGNKNVFFYLVNQKGLSYFYFCSSSLLLVQ</sequence>
<name>A0ABW4MYS9_9BACI</name>
<proteinExistence type="predicted"/>
<evidence type="ECO:0000313" key="2">
    <source>
        <dbReference type="Proteomes" id="UP001597227"/>
    </source>
</evidence>
<dbReference type="InterPro" id="IPR036170">
    <property type="entry name" value="YezG-like_sf"/>
</dbReference>
<dbReference type="Proteomes" id="UP001597227">
    <property type="component" value="Unassembled WGS sequence"/>
</dbReference>